<sequence>MFNQMFCGIITKKGDICKDNSGNLYQEIQFREVHQNESTDGRILSVRLFDCLDANIYDMIICYNFRMFISKKDYKYPRLEKNRILSQEYVGNEDCQFIVNESMFEKMKKVQQNKKKGKLDYYFKKI</sequence>
<name>A0A8S1KNE4_9CILI</name>
<evidence type="ECO:0000313" key="1">
    <source>
        <dbReference type="EMBL" id="CAD8055255.1"/>
    </source>
</evidence>
<comment type="caution">
    <text evidence="1">The sequence shown here is derived from an EMBL/GenBank/DDBJ whole genome shotgun (WGS) entry which is preliminary data.</text>
</comment>
<gene>
    <name evidence="1" type="ORF">PSON_ATCC_30995.1.T0090151</name>
</gene>
<dbReference type="Proteomes" id="UP000692954">
    <property type="component" value="Unassembled WGS sequence"/>
</dbReference>
<evidence type="ECO:0000313" key="2">
    <source>
        <dbReference type="Proteomes" id="UP000692954"/>
    </source>
</evidence>
<dbReference type="EMBL" id="CAJJDN010000009">
    <property type="protein sequence ID" value="CAD8055255.1"/>
    <property type="molecule type" value="Genomic_DNA"/>
</dbReference>
<organism evidence="1 2">
    <name type="scientific">Paramecium sonneborni</name>
    <dbReference type="NCBI Taxonomy" id="65129"/>
    <lineage>
        <taxon>Eukaryota</taxon>
        <taxon>Sar</taxon>
        <taxon>Alveolata</taxon>
        <taxon>Ciliophora</taxon>
        <taxon>Intramacronucleata</taxon>
        <taxon>Oligohymenophorea</taxon>
        <taxon>Peniculida</taxon>
        <taxon>Parameciidae</taxon>
        <taxon>Paramecium</taxon>
    </lineage>
</organism>
<dbReference type="AlphaFoldDB" id="A0A8S1KNE4"/>
<keyword evidence="2" id="KW-1185">Reference proteome</keyword>
<proteinExistence type="predicted"/>
<accession>A0A8S1KNE4</accession>
<reference evidence="1" key="1">
    <citation type="submission" date="2021-01" db="EMBL/GenBank/DDBJ databases">
        <authorList>
            <consortium name="Genoscope - CEA"/>
            <person name="William W."/>
        </authorList>
    </citation>
    <scope>NUCLEOTIDE SEQUENCE</scope>
</reference>
<protein>
    <submittedName>
        <fullName evidence="1">Uncharacterized protein</fullName>
    </submittedName>
</protein>